<gene>
    <name evidence="1" type="ORF">ABVK50_15630</name>
</gene>
<proteinExistence type="predicted"/>
<dbReference type="RefSeq" id="WP_353645711.1">
    <property type="nucleotide sequence ID" value="NZ_CP159253.1"/>
</dbReference>
<reference evidence="1" key="1">
    <citation type="submission" date="2024-06" db="EMBL/GenBank/DDBJ databases">
        <title>Mesorhizobium karijinii sp. nov., a symbiont of the iconic Swainsona formosa from arid Australia.</title>
        <authorList>
            <person name="Hill Y.J."/>
            <person name="Watkin E.L.J."/>
            <person name="O'Hara G.W."/>
            <person name="Terpolilli J."/>
            <person name="Tye M.L."/>
            <person name="Kohlmeier M.G."/>
        </authorList>
    </citation>
    <scope>NUCLEOTIDE SEQUENCE</scope>
    <source>
        <strain evidence="1">WSM2240</strain>
    </source>
</reference>
<evidence type="ECO:0008006" key="2">
    <source>
        <dbReference type="Google" id="ProtNLM"/>
    </source>
</evidence>
<organism evidence="1">
    <name type="scientific">Mesorhizobium sp. WSM2240</name>
    <dbReference type="NCBI Taxonomy" id="3228851"/>
    <lineage>
        <taxon>Bacteria</taxon>
        <taxon>Pseudomonadati</taxon>
        <taxon>Pseudomonadota</taxon>
        <taxon>Alphaproteobacteria</taxon>
        <taxon>Hyphomicrobiales</taxon>
        <taxon>Phyllobacteriaceae</taxon>
        <taxon>Mesorhizobium</taxon>
    </lineage>
</organism>
<dbReference type="AlphaFoldDB" id="A0AAU8CIT5"/>
<accession>A0AAU8CIT5</accession>
<name>A0AAU8CIT5_9HYPH</name>
<evidence type="ECO:0000313" key="1">
    <source>
        <dbReference type="EMBL" id="XCG46751.1"/>
    </source>
</evidence>
<sequence length="217" mass="25390">MRLDLIYIEGEHDEVPGIVRELALDEKDAKRRTEHLLNTGSHVYRQEMSVELKDAFSYLEVEAAQCVWEHICEITVCAEEPDPIWREYREAHGSVQLRHESIAIGQWALKVYDLLPEWYRETGAYDWEIIPAIVSVFTPGEDFPEPEAATRILLNAEDAKQHYLRDANFHLKNKYSIDFLEGGGLSEEEFFTHWFDPDVDPEEQAKRFAEKYDLEET</sequence>
<protein>
    <recommendedName>
        <fullName evidence="2">YubB ferredoxin-like domain-containing protein</fullName>
    </recommendedName>
</protein>
<dbReference type="EMBL" id="CP159253">
    <property type="protein sequence ID" value="XCG46751.1"/>
    <property type="molecule type" value="Genomic_DNA"/>
</dbReference>